<dbReference type="AlphaFoldDB" id="A0A7M1QTX1"/>
<dbReference type="EMBL" id="CP063213">
    <property type="protein sequence ID" value="QOR45439.1"/>
    <property type="molecule type" value="Genomic_DNA"/>
</dbReference>
<reference evidence="1 2" key="1">
    <citation type="submission" date="2020-10" db="EMBL/GenBank/DDBJ databases">
        <title>Trueperella pecoris sp. nov. isolated from bovine and porcine specimens.</title>
        <authorList>
            <person name="Schoenecker L."/>
            <person name="Schnydrig P."/>
            <person name="Brodard I."/>
            <person name="Thomann A."/>
            <person name="Hemphill A."/>
            <person name="Rodriguez-Campos S."/>
            <person name="Perreten V."/>
            <person name="Jores J."/>
            <person name="Kittl S."/>
        </authorList>
    </citation>
    <scope>NUCLEOTIDE SEQUENCE [LARGE SCALE GENOMIC DNA]</scope>
    <source>
        <strain evidence="1 2">15A0121</strain>
    </source>
</reference>
<sequence>MDQPHIYFDADSRMVMYVSDFLRLIKDTEGRLASQFAQAAMRAASEQFQTKHGRKPTMDELAMTPIITAWNKDMEEKNDHRSM</sequence>
<accession>A0A7M1QTX1</accession>
<dbReference type="RefSeq" id="WP_197551011.1">
    <property type="nucleotide sequence ID" value="NZ_CP063213.1"/>
</dbReference>
<keyword evidence="2" id="KW-1185">Reference proteome</keyword>
<name>A0A7M1QTX1_9ACTO</name>
<dbReference type="Proteomes" id="UP000595053">
    <property type="component" value="Chromosome"/>
</dbReference>
<evidence type="ECO:0000313" key="1">
    <source>
        <dbReference type="EMBL" id="QOR45439.1"/>
    </source>
</evidence>
<organism evidence="1 2">
    <name type="scientific">Trueperella pecoris</name>
    <dbReference type="NCBI Taxonomy" id="2733571"/>
    <lineage>
        <taxon>Bacteria</taxon>
        <taxon>Bacillati</taxon>
        <taxon>Actinomycetota</taxon>
        <taxon>Actinomycetes</taxon>
        <taxon>Actinomycetales</taxon>
        <taxon>Actinomycetaceae</taxon>
        <taxon>Trueperella</taxon>
    </lineage>
</organism>
<proteinExistence type="predicted"/>
<evidence type="ECO:0000313" key="2">
    <source>
        <dbReference type="Proteomes" id="UP000595053"/>
    </source>
</evidence>
<protein>
    <submittedName>
        <fullName evidence="1">Uncharacterized protein</fullName>
    </submittedName>
</protein>
<gene>
    <name evidence="1" type="ORF">INS88_09300</name>
</gene>